<accession>A0ACB8A646</accession>
<gene>
    <name evidence="1" type="ORF">BJ138DRAFT_1012630</name>
</gene>
<feature type="non-terminal residue" evidence="1">
    <location>
        <position position="1"/>
    </location>
</feature>
<keyword evidence="2" id="KW-1185">Reference proteome</keyword>
<organism evidence="1 2">
    <name type="scientific">Hygrophoropsis aurantiaca</name>
    <dbReference type="NCBI Taxonomy" id="72124"/>
    <lineage>
        <taxon>Eukaryota</taxon>
        <taxon>Fungi</taxon>
        <taxon>Dikarya</taxon>
        <taxon>Basidiomycota</taxon>
        <taxon>Agaricomycotina</taxon>
        <taxon>Agaricomycetes</taxon>
        <taxon>Agaricomycetidae</taxon>
        <taxon>Boletales</taxon>
        <taxon>Coniophorineae</taxon>
        <taxon>Hygrophoropsidaceae</taxon>
        <taxon>Hygrophoropsis</taxon>
    </lineage>
</organism>
<evidence type="ECO:0000313" key="1">
    <source>
        <dbReference type="EMBL" id="KAH7908512.1"/>
    </source>
</evidence>
<comment type="caution">
    <text evidence="1">The sequence shown here is derived from an EMBL/GenBank/DDBJ whole genome shotgun (WGS) entry which is preliminary data.</text>
</comment>
<proteinExistence type="predicted"/>
<protein>
    <submittedName>
        <fullName evidence="1">Uncharacterized protein</fullName>
    </submittedName>
</protein>
<sequence length="894" mass="100731">RSHDGTMVVLTNAISALDIAKELVPLNIAKDVLSTLSSILTVVKNTMQNKEDFAEIVSRCDQIAKSIERSACGRSTSEIAPRITQALDELKSVVDGIEKTLKAKEQLALTRRAFSASVDQGSIAKWKEQLDFCLQRYNVRTLSNMATRFYAIHPHPQNELITHIALTFSDEPDREPPPAQPSMLFGRDTLVQDVVELLNSQHVVLVGPSGIGKSSIAKAILNEVSIVARFNDRRFFVRFDNINASQVTFDTFIGRIARTLGVRSNGRSSITTFLGDSDVLLVLDNAETFQDAASGADRIAEVIEEFGAHPTVTIMFTTRNRRVPMNLQENQWTLEGLMRPWERQNACLLDMGDRKLENLSMTIELSLISSSIQRLGPDARHVMQVAAFLPQGLNGRDLEHLFPTIPNIHSIVGALCRLSLMYRKMDAYTMLSRVRLHISSAHKDDDIPSLNLTHVRAYYYKQLAQVDGEDDEGAWITTEDANLERLLAHDLSRATSRDMAFICRACRQFIRQLRQHKPRPTSLRPVILRLPEGNRSRNVGRDSKAGCAYALALLADHLVNVAESIDLYATAKRLFILNQEHNFAAWCLERMAAQYTWLGKISAAEDTLQDALTMRREHHILSSEDKARINMRLGSATMYRGRLQETRVLLTRAQRYFEDVNDMDYLSRTMELQGEVDLRFGNYLAARKHFEALVLLPTFMSNAADQSWNLINLSAVEVREGNISKARRLLEEASAFVSGEKDIYTACFVLFHQVALASDGGDFDLARDFLRRIFIELVPHGGQTELAFATYYSARNELFAQDSRKARDLFSRALEYFDELSDTTSQVQCVRALGEIAFLEKDFIGANMQFSKAKSLCDKTGIHPDFLYNGPEPARLKASHEGWGLFLEDHLLSS</sequence>
<reference evidence="1" key="1">
    <citation type="journal article" date="2021" name="New Phytol.">
        <title>Evolutionary innovations through gain and loss of genes in the ectomycorrhizal Boletales.</title>
        <authorList>
            <person name="Wu G."/>
            <person name="Miyauchi S."/>
            <person name="Morin E."/>
            <person name="Kuo A."/>
            <person name="Drula E."/>
            <person name="Varga T."/>
            <person name="Kohler A."/>
            <person name="Feng B."/>
            <person name="Cao Y."/>
            <person name="Lipzen A."/>
            <person name="Daum C."/>
            <person name="Hundley H."/>
            <person name="Pangilinan J."/>
            <person name="Johnson J."/>
            <person name="Barry K."/>
            <person name="LaButti K."/>
            <person name="Ng V."/>
            <person name="Ahrendt S."/>
            <person name="Min B."/>
            <person name="Choi I.G."/>
            <person name="Park H."/>
            <person name="Plett J.M."/>
            <person name="Magnuson J."/>
            <person name="Spatafora J.W."/>
            <person name="Nagy L.G."/>
            <person name="Henrissat B."/>
            <person name="Grigoriev I.V."/>
            <person name="Yang Z.L."/>
            <person name="Xu J."/>
            <person name="Martin F.M."/>
        </authorList>
    </citation>
    <scope>NUCLEOTIDE SEQUENCE</scope>
    <source>
        <strain evidence="1">ATCC 28755</strain>
    </source>
</reference>
<name>A0ACB8A646_9AGAM</name>
<dbReference type="Proteomes" id="UP000790377">
    <property type="component" value="Unassembled WGS sequence"/>
</dbReference>
<dbReference type="EMBL" id="MU267817">
    <property type="protein sequence ID" value="KAH7908512.1"/>
    <property type="molecule type" value="Genomic_DNA"/>
</dbReference>
<evidence type="ECO:0000313" key="2">
    <source>
        <dbReference type="Proteomes" id="UP000790377"/>
    </source>
</evidence>